<feature type="signal peptide" evidence="2">
    <location>
        <begin position="1"/>
        <end position="35"/>
    </location>
</feature>
<evidence type="ECO:0000313" key="4">
    <source>
        <dbReference type="Proteomes" id="UP000669179"/>
    </source>
</evidence>
<dbReference type="RefSeq" id="WP_208257160.1">
    <property type="nucleotide sequence ID" value="NZ_JAGEOJ010000007.1"/>
</dbReference>
<dbReference type="EMBL" id="JAGEOJ010000007">
    <property type="protein sequence ID" value="MBO2449299.1"/>
    <property type="molecule type" value="Genomic_DNA"/>
</dbReference>
<organism evidence="3 4">
    <name type="scientific">Actinomadura barringtoniae</name>
    <dbReference type="NCBI Taxonomy" id="1427535"/>
    <lineage>
        <taxon>Bacteria</taxon>
        <taxon>Bacillati</taxon>
        <taxon>Actinomycetota</taxon>
        <taxon>Actinomycetes</taxon>
        <taxon>Streptosporangiales</taxon>
        <taxon>Thermomonosporaceae</taxon>
        <taxon>Actinomadura</taxon>
    </lineage>
</organism>
<feature type="compositionally biased region" description="Basic and acidic residues" evidence="1">
    <location>
        <begin position="218"/>
        <end position="229"/>
    </location>
</feature>
<feature type="chain" id="PRO_5037697284" evidence="2">
    <location>
        <begin position="36"/>
        <end position="266"/>
    </location>
</feature>
<accession>A0A939PHI5</accession>
<comment type="caution">
    <text evidence="3">The sequence shown here is derived from an EMBL/GenBank/DDBJ whole genome shotgun (WGS) entry which is preliminary data.</text>
</comment>
<keyword evidence="2" id="KW-0732">Signal</keyword>
<evidence type="ECO:0000256" key="1">
    <source>
        <dbReference type="SAM" id="MobiDB-lite"/>
    </source>
</evidence>
<gene>
    <name evidence="3" type="ORF">J4573_19505</name>
</gene>
<sequence>MRVIRKKVLVGATALATGAAALTGAVALSSGSASAKNNVDLSDLKMIDTCPQMETQTRYKADRCQFEPTSYESYQSKFYIPDGDMNAWNCGSEVADHQWQLTVVEQQTNSLGIDFHVGVELFKIVEASVTLKYGHEWMHGTWQWTGNTEHIAPGKVGWMEMSTEMLKVNGNWKMNFGDPVAFDPKGDPGGYHYEWTLFGYSQTAQKKEGNRSVVFKDRDMTPEEKERVCGSKGLGPGEPPPGTQNKAVVNNPGLVLTPLDPTQPDM</sequence>
<evidence type="ECO:0000256" key="2">
    <source>
        <dbReference type="SAM" id="SignalP"/>
    </source>
</evidence>
<evidence type="ECO:0000313" key="3">
    <source>
        <dbReference type="EMBL" id="MBO2449299.1"/>
    </source>
</evidence>
<proteinExistence type="predicted"/>
<name>A0A939PHI5_9ACTN</name>
<dbReference type="AlphaFoldDB" id="A0A939PHI5"/>
<keyword evidence="4" id="KW-1185">Reference proteome</keyword>
<reference evidence="3" key="1">
    <citation type="submission" date="2021-03" db="EMBL/GenBank/DDBJ databases">
        <authorList>
            <person name="Kanchanasin P."/>
            <person name="Saeng-In P."/>
            <person name="Phongsopitanun W."/>
            <person name="Yuki M."/>
            <person name="Kudo T."/>
            <person name="Ohkuma M."/>
            <person name="Tanasupawat S."/>
        </authorList>
    </citation>
    <scope>NUCLEOTIDE SEQUENCE</scope>
    <source>
        <strain evidence="3">GKU 128</strain>
    </source>
</reference>
<feature type="region of interest" description="Disordered" evidence="1">
    <location>
        <begin position="218"/>
        <end position="266"/>
    </location>
</feature>
<protein>
    <submittedName>
        <fullName evidence="3">Uncharacterized protein</fullName>
    </submittedName>
</protein>
<dbReference type="Proteomes" id="UP000669179">
    <property type="component" value="Unassembled WGS sequence"/>
</dbReference>